<dbReference type="PANTHER" id="PTHR38332:SF2">
    <property type="entry name" value="PROTEIN QUIVER"/>
    <property type="match status" value="1"/>
</dbReference>
<evidence type="ECO:0000256" key="3">
    <source>
        <dbReference type="SAM" id="SignalP"/>
    </source>
</evidence>
<dbReference type="PANTHER" id="PTHR38332">
    <property type="entry name" value="PROTEIN CBG11604"/>
    <property type="match status" value="1"/>
</dbReference>
<evidence type="ECO:0000256" key="1">
    <source>
        <dbReference type="ARBA" id="ARBA00022729"/>
    </source>
</evidence>
<reference evidence="4" key="1">
    <citation type="submission" date="2022-11" db="EMBL/GenBank/DDBJ databases">
        <title>Centuries of genome instability and evolution in soft-shell clam transmissible cancer (bioRxiv).</title>
        <authorList>
            <person name="Hart S.F.M."/>
            <person name="Yonemitsu M.A."/>
            <person name="Giersch R.M."/>
            <person name="Beal B.F."/>
            <person name="Arriagada G."/>
            <person name="Davis B.W."/>
            <person name="Ostrander E.A."/>
            <person name="Goff S.P."/>
            <person name="Metzger M.J."/>
        </authorList>
    </citation>
    <scope>NUCLEOTIDE SEQUENCE</scope>
    <source>
        <strain evidence="4">MELC-2E11</strain>
        <tissue evidence="4">Siphon/mantle</tissue>
    </source>
</reference>
<protein>
    <recommendedName>
        <fullName evidence="6">Protein sleepless</fullName>
    </recommendedName>
</protein>
<keyword evidence="2" id="KW-0325">Glycoprotein</keyword>
<name>A0ABY7G2G3_MYAAR</name>
<dbReference type="Pfam" id="PF17064">
    <property type="entry name" value="QVR"/>
    <property type="match status" value="1"/>
</dbReference>
<accession>A0ABY7G2G3</accession>
<evidence type="ECO:0008006" key="6">
    <source>
        <dbReference type="Google" id="ProtNLM"/>
    </source>
</evidence>
<dbReference type="EMBL" id="CP111025">
    <property type="protein sequence ID" value="WAR25511.1"/>
    <property type="molecule type" value="Genomic_DNA"/>
</dbReference>
<evidence type="ECO:0000313" key="4">
    <source>
        <dbReference type="EMBL" id="WAR25511.1"/>
    </source>
</evidence>
<organism evidence="4 5">
    <name type="scientific">Mya arenaria</name>
    <name type="common">Soft-shell clam</name>
    <dbReference type="NCBI Taxonomy" id="6604"/>
    <lineage>
        <taxon>Eukaryota</taxon>
        <taxon>Metazoa</taxon>
        <taxon>Spiralia</taxon>
        <taxon>Lophotrochozoa</taxon>
        <taxon>Mollusca</taxon>
        <taxon>Bivalvia</taxon>
        <taxon>Autobranchia</taxon>
        <taxon>Heteroconchia</taxon>
        <taxon>Euheterodonta</taxon>
        <taxon>Imparidentia</taxon>
        <taxon>Neoheterodontei</taxon>
        <taxon>Myida</taxon>
        <taxon>Myoidea</taxon>
        <taxon>Myidae</taxon>
        <taxon>Mya</taxon>
    </lineage>
</organism>
<feature type="chain" id="PRO_5047037520" description="Protein sleepless" evidence="3">
    <location>
        <begin position="22"/>
        <end position="246"/>
    </location>
</feature>
<sequence>MRLADFMPLIMLPVMWNPACGLDCFECFSFNKSDPSCGDPFHPAYGRYTANCLQGREGRVGGFPSKYCIKLIAKDDIEMVYRGCSLTTLNNLCGEFRFENVRYHGCIMSCAENGCNGSSDLSVKLTSLSSFVGTGWFVEESYNYGLLGQRMLRHQSTQKPEYGHGGTISLSGCIRFGAVIPMETLGISWYGCLYSSLHMWLMICIFACDTLWKDRHAGYIFGVFLFGIYRGPAVRRDPDIDNLSYI</sequence>
<dbReference type="Proteomes" id="UP001164746">
    <property type="component" value="Chromosome 14"/>
</dbReference>
<proteinExistence type="predicted"/>
<evidence type="ECO:0000256" key="2">
    <source>
        <dbReference type="ARBA" id="ARBA00023180"/>
    </source>
</evidence>
<feature type="signal peptide" evidence="3">
    <location>
        <begin position="1"/>
        <end position="21"/>
    </location>
</feature>
<keyword evidence="5" id="KW-1185">Reference proteome</keyword>
<gene>
    <name evidence="4" type="ORF">MAR_011215</name>
</gene>
<evidence type="ECO:0000313" key="5">
    <source>
        <dbReference type="Proteomes" id="UP001164746"/>
    </source>
</evidence>
<dbReference type="InterPro" id="IPR031424">
    <property type="entry name" value="QVR-like"/>
</dbReference>
<keyword evidence="1 3" id="KW-0732">Signal</keyword>